<comment type="caution">
    <text evidence="1">The sequence shown here is derived from an EMBL/GenBank/DDBJ whole genome shotgun (WGS) entry which is preliminary data.</text>
</comment>
<protein>
    <submittedName>
        <fullName evidence="1">Uncharacterized protein</fullName>
    </submittedName>
</protein>
<dbReference type="RefSeq" id="WP_133528391.1">
    <property type="nucleotide sequence ID" value="NZ_SNXO01000016.1"/>
</dbReference>
<keyword evidence="2" id="KW-1185">Reference proteome</keyword>
<evidence type="ECO:0000313" key="1">
    <source>
        <dbReference type="EMBL" id="TDP56338.1"/>
    </source>
</evidence>
<dbReference type="EMBL" id="SNXO01000016">
    <property type="protein sequence ID" value="TDP56338.1"/>
    <property type="molecule type" value="Genomic_DNA"/>
</dbReference>
<sequence>MDIIKTINVELEDEKIFLSDFNRDLKTAPQGMLKTNMKNGRPYYSQRFPGGRPPTYLGKKDVDKINALKAKRFCQEAVKVFENNIPILEQAVKGLQPYTPDDIIARMPAGLTTFPDECYNALDLLNAKHWEKTPYEVSHDYPQDLIHRTRKGDIVRSKNEVNICDALLYYGIPYHYEQPLRLFGRDVHPDIVAYSEYYRRLIYWEHAGLASDMSYVHANMPKYLDYLQSGIVPWRNLIITFDDEKGGLDSSIIDKIIHLWFLGE</sequence>
<gene>
    <name evidence="1" type="ORF">EV211_1161</name>
</gene>
<dbReference type="Proteomes" id="UP000295500">
    <property type="component" value="Unassembled WGS sequence"/>
</dbReference>
<dbReference type="AlphaFoldDB" id="A0A4R6Q269"/>
<name>A0A4R6Q269_9FIRM</name>
<evidence type="ECO:0000313" key="2">
    <source>
        <dbReference type="Proteomes" id="UP000295500"/>
    </source>
</evidence>
<accession>A0A4R6Q269</accession>
<proteinExistence type="predicted"/>
<reference evidence="1 2" key="1">
    <citation type="submission" date="2019-03" db="EMBL/GenBank/DDBJ databases">
        <title>Genomic Encyclopedia of Type Strains, Phase IV (KMG-IV): sequencing the most valuable type-strain genomes for metagenomic binning, comparative biology and taxonomic classification.</title>
        <authorList>
            <person name="Goeker M."/>
        </authorList>
    </citation>
    <scope>NUCLEOTIDE SEQUENCE [LARGE SCALE GENOMIC DNA]</scope>
    <source>
        <strain evidence="1 2">DSM 28287</strain>
    </source>
</reference>
<dbReference type="OrthoDB" id="3199465at2"/>
<organism evidence="1 2">
    <name type="scientific">Aminicella lysinilytica</name>
    <dbReference type="NCBI Taxonomy" id="433323"/>
    <lineage>
        <taxon>Bacteria</taxon>
        <taxon>Bacillati</taxon>
        <taxon>Bacillota</taxon>
        <taxon>Clostridia</taxon>
        <taxon>Peptostreptococcales</taxon>
        <taxon>Anaerovoracaceae</taxon>
        <taxon>Aminicella</taxon>
    </lineage>
</organism>